<dbReference type="Proteomes" id="UP000539642">
    <property type="component" value="Unassembled WGS sequence"/>
</dbReference>
<name>A0A840V1X2_9BACT</name>
<feature type="domain" description="DUF6866" evidence="1">
    <location>
        <begin position="10"/>
        <end position="160"/>
    </location>
</feature>
<comment type="caution">
    <text evidence="3">The sequence shown here is derived from an EMBL/GenBank/DDBJ whole genome shotgun (WGS) entry which is preliminary data.</text>
</comment>
<feature type="domain" description="DUF6866" evidence="2">
    <location>
        <begin position="165"/>
        <end position="352"/>
    </location>
</feature>
<sequence length="367" mass="41379">MTSAVPDSDLINDVQYNCDISDARDHGIYSLCTMVLKLRNLYKWETGLQPWEEPESADLLNWIEAKENYWETIADESFRPLSIAGRQFAPLDLEDVNATLNGTLLYGAGFGRSMKTVFFLAEVLQQRTIEGCPVVILGAEQAREMASPFAMVQDGLIILRKQPLRTFLWDQIQEARSSCKVSLRLALKPYGLLQNGGLDQELFKGSLDAIVDQEMDLFLYHEVGEMLQGERISEALRLIVARFPGSVLEFVGRAVKDILADTHPAGPLAYIVREQRPTSLGLYLTFFDSLREKLFPEIRPAGLRFAADGDWRHIEQARRAAWLRNNELAQEIEHCAAMIDREPDNAVVDHFNTRILAPLGLDPAKTA</sequence>
<evidence type="ECO:0000313" key="4">
    <source>
        <dbReference type="Proteomes" id="UP000539642"/>
    </source>
</evidence>
<dbReference type="InterPro" id="IPR054640">
    <property type="entry name" value="Sfum_1244-like"/>
</dbReference>
<evidence type="ECO:0000259" key="1">
    <source>
        <dbReference type="Pfam" id="PF21739"/>
    </source>
</evidence>
<dbReference type="NCBIfam" id="NF045620">
    <property type="entry name" value="Sfum_1244_fam"/>
    <property type="match status" value="1"/>
</dbReference>
<dbReference type="RefSeq" id="WP_183352473.1">
    <property type="nucleotide sequence ID" value="NZ_JACHEO010000033.1"/>
</dbReference>
<evidence type="ECO:0000259" key="2">
    <source>
        <dbReference type="Pfam" id="PF21740"/>
    </source>
</evidence>
<dbReference type="Pfam" id="PF21739">
    <property type="entry name" value="DUF6866_N"/>
    <property type="match status" value="1"/>
</dbReference>
<accession>A0A840V1X2</accession>
<proteinExistence type="predicted"/>
<protein>
    <submittedName>
        <fullName evidence="3">Uncharacterized protein</fullName>
    </submittedName>
</protein>
<reference evidence="3 4" key="1">
    <citation type="submission" date="2020-08" db="EMBL/GenBank/DDBJ databases">
        <title>Genomic Encyclopedia of Type Strains, Phase IV (KMG-IV): sequencing the most valuable type-strain genomes for metagenomic binning, comparative biology and taxonomic classification.</title>
        <authorList>
            <person name="Goeker M."/>
        </authorList>
    </citation>
    <scope>NUCLEOTIDE SEQUENCE [LARGE SCALE GENOMIC DNA]</scope>
    <source>
        <strain evidence="3 4">DSM 28570</strain>
    </source>
</reference>
<dbReference type="InterPro" id="IPR049199">
    <property type="entry name" value="DUF6866_N"/>
</dbReference>
<dbReference type="EMBL" id="JACHEO010000033">
    <property type="protein sequence ID" value="MBB5349664.1"/>
    <property type="molecule type" value="Genomic_DNA"/>
</dbReference>
<dbReference type="AlphaFoldDB" id="A0A840V1X2"/>
<keyword evidence="4" id="KW-1185">Reference proteome</keyword>
<dbReference type="Pfam" id="PF21740">
    <property type="entry name" value="DUF6866_C"/>
    <property type="match status" value="1"/>
</dbReference>
<organism evidence="3 4">
    <name type="scientific">Desulfoprunum benzoelyticum</name>
    <dbReference type="NCBI Taxonomy" id="1506996"/>
    <lineage>
        <taxon>Bacteria</taxon>
        <taxon>Pseudomonadati</taxon>
        <taxon>Thermodesulfobacteriota</taxon>
        <taxon>Desulfobulbia</taxon>
        <taxon>Desulfobulbales</taxon>
        <taxon>Desulfobulbaceae</taxon>
        <taxon>Desulfoprunum</taxon>
    </lineage>
</organism>
<dbReference type="InterPro" id="IPR049200">
    <property type="entry name" value="DUF6866_C"/>
</dbReference>
<evidence type="ECO:0000313" key="3">
    <source>
        <dbReference type="EMBL" id="MBB5349664.1"/>
    </source>
</evidence>
<gene>
    <name evidence="3" type="ORF">HNQ81_003420</name>
</gene>